<keyword evidence="11" id="KW-1185">Reference proteome</keyword>
<keyword evidence="4 6" id="KW-0689">Ribosomal protein</keyword>
<dbReference type="InterPro" id="IPR022671">
    <property type="entry name" value="Ribosomal_uL2_CS"/>
</dbReference>
<feature type="compositionally biased region" description="Basic residues" evidence="7">
    <location>
        <begin position="20"/>
        <end position="30"/>
    </location>
</feature>
<evidence type="ECO:0000256" key="5">
    <source>
        <dbReference type="ARBA" id="ARBA00023274"/>
    </source>
</evidence>
<sequence>MGRRIQGQRRGRGGPTFRAPSHRYKAKLDHKKQEDDDLVRGTVVDIEHDPARSAPIAAVEFDDGDQRLILAPEGIAVGEEIQVGVSAEIKPGNTLPLAEIPEGIPVCNVEANQGDGGRFARASGVNADLITHDRNAAVVQLPSGEVKRLDPQCRATVGVVAGGGRTEKPFVKAGNKYHKMKARGTKYPRVRGVAMNAVDHPFGGGGRQHPGKPKSVSRDAPPGRKVGDISSRRTGRGGNK</sequence>
<dbReference type="SUPFAM" id="SSF50104">
    <property type="entry name" value="Translation proteins SH3-like domain"/>
    <property type="match status" value="1"/>
</dbReference>
<keyword evidence="3 6" id="KW-0694">RNA-binding</keyword>
<dbReference type="FunFam" id="4.10.950.10:FF:000002">
    <property type="entry name" value="60S ribosomal protein L2"/>
    <property type="match status" value="1"/>
</dbReference>
<dbReference type="InterPro" id="IPR014726">
    <property type="entry name" value="Ribosomal_uL2_dom3"/>
</dbReference>
<dbReference type="NCBIfam" id="NF007180">
    <property type="entry name" value="PRK09612.1"/>
    <property type="match status" value="1"/>
</dbReference>
<dbReference type="PROSITE" id="PS00467">
    <property type="entry name" value="RIBOSOMAL_L2"/>
    <property type="match status" value="1"/>
</dbReference>
<dbReference type="EMBL" id="FNFE01000001">
    <property type="protein sequence ID" value="SDJ66341.1"/>
    <property type="molecule type" value="Genomic_DNA"/>
</dbReference>
<dbReference type="Pfam" id="PF00181">
    <property type="entry name" value="Ribosomal_L2_N"/>
    <property type="match status" value="1"/>
</dbReference>
<dbReference type="InterPro" id="IPR008991">
    <property type="entry name" value="Translation_prot_SH3-like_sf"/>
</dbReference>
<dbReference type="PANTHER" id="PTHR13691:SF16">
    <property type="entry name" value="LARGE RIBOSOMAL SUBUNIT PROTEIN UL2"/>
    <property type="match status" value="1"/>
</dbReference>
<dbReference type="Gene3D" id="4.10.950.10">
    <property type="entry name" value="Ribosomal protein L2, domain 3"/>
    <property type="match status" value="1"/>
</dbReference>
<dbReference type="Proteomes" id="UP000198882">
    <property type="component" value="Unassembled WGS sequence"/>
</dbReference>
<dbReference type="AlphaFoldDB" id="A0A1G8VJU5"/>
<evidence type="ECO:0000313" key="11">
    <source>
        <dbReference type="Proteomes" id="UP000198882"/>
    </source>
</evidence>
<reference evidence="11" key="1">
    <citation type="submission" date="2016-10" db="EMBL/GenBank/DDBJ databases">
        <authorList>
            <person name="Varghese N."/>
            <person name="Submissions S."/>
        </authorList>
    </citation>
    <scope>NUCLEOTIDE SEQUENCE [LARGE SCALE GENOMIC DNA]</scope>
    <source>
        <strain evidence="11">B4,CECT 8067,JCM 17497</strain>
    </source>
</reference>
<dbReference type="InterPro" id="IPR014722">
    <property type="entry name" value="Rib_uL2_dom2"/>
</dbReference>
<dbReference type="InterPro" id="IPR022666">
    <property type="entry name" value="Ribosomal_uL2_RNA-bd_dom"/>
</dbReference>
<evidence type="ECO:0000256" key="3">
    <source>
        <dbReference type="ARBA" id="ARBA00022884"/>
    </source>
</evidence>
<evidence type="ECO:0000256" key="4">
    <source>
        <dbReference type="ARBA" id="ARBA00022980"/>
    </source>
</evidence>
<dbReference type="PIRSF" id="PIRSF002158">
    <property type="entry name" value="Ribosomal_L2"/>
    <property type="match status" value="1"/>
</dbReference>
<evidence type="ECO:0000259" key="9">
    <source>
        <dbReference type="SMART" id="SM01383"/>
    </source>
</evidence>
<dbReference type="GO" id="GO:0002181">
    <property type="term" value="P:cytoplasmic translation"/>
    <property type="evidence" value="ECO:0007669"/>
    <property type="project" value="TreeGrafter"/>
</dbReference>
<feature type="region of interest" description="Disordered" evidence="7">
    <location>
        <begin position="1"/>
        <end position="34"/>
    </location>
</feature>
<comment type="subunit">
    <text evidence="6">Part of the 50S ribosomal subunit. Forms a bridge to the 30S subunit in the 70S ribosome.</text>
</comment>
<protein>
    <recommendedName>
        <fullName evidence="6">Large ribosomal subunit protein uL2</fullName>
    </recommendedName>
</protein>
<dbReference type="Gene3D" id="2.30.30.30">
    <property type="match status" value="1"/>
</dbReference>
<dbReference type="InterPro" id="IPR023672">
    <property type="entry name" value="Ribosomal_uL2_arc_euk"/>
</dbReference>
<gene>
    <name evidence="6" type="primary">rpl2</name>
    <name evidence="10" type="ORF">SAMN04515672_1374</name>
</gene>
<accession>A0A1G8VJU5</accession>
<dbReference type="GO" id="GO:0003735">
    <property type="term" value="F:structural constituent of ribosome"/>
    <property type="evidence" value="ECO:0007669"/>
    <property type="project" value="InterPro"/>
</dbReference>
<evidence type="ECO:0000256" key="6">
    <source>
        <dbReference type="HAMAP-Rule" id="MF_01320"/>
    </source>
</evidence>
<dbReference type="Gene3D" id="2.40.50.140">
    <property type="entry name" value="Nucleic acid-binding proteins"/>
    <property type="match status" value="1"/>
</dbReference>
<evidence type="ECO:0000313" key="10">
    <source>
        <dbReference type="EMBL" id="SDJ66341.1"/>
    </source>
</evidence>
<proteinExistence type="inferred from homology"/>
<keyword evidence="2 6" id="KW-0699">rRNA-binding</keyword>
<dbReference type="InterPro" id="IPR022669">
    <property type="entry name" value="Ribosomal_uL2_C"/>
</dbReference>
<dbReference type="OrthoDB" id="5987at2157"/>
<dbReference type="STRING" id="1095776.SAMN04515672_1374"/>
<feature type="domain" description="Large ribosomal subunit protein uL2 C-terminal" evidence="8">
    <location>
        <begin position="89"/>
        <end position="222"/>
    </location>
</feature>
<feature type="region of interest" description="Disordered" evidence="7">
    <location>
        <begin position="198"/>
        <end position="240"/>
    </location>
</feature>
<keyword evidence="5 6" id="KW-0687">Ribonucleoprotein</keyword>
<comment type="function">
    <text evidence="6">One of the primary rRNA binding proteins. Required for association of the 30S and 50S subunits to form the 70S ribosome, for tRNA binding and peptide bond formation. It has been suggested to have peptidyltransferase activity; this is somewhat controversial. Makes several contacts with the 16S rRNA in the 70S ribosome.</text>
</comment>
<dbReference type="SMART" id="SM01383">
    <property type="entry name" value="Ribosomal_L2"/>
    <property type="match status" value="1"/>
</dbReference>
<feature type="compositionally biased region" description="Basic residues" evidence="7">
    <location>
        <begin position="1"/>
        <end position="12"/>
    </location>
</feature>
<organism evidence="10 11">
    <name type="scientific">Natronorubrum texcoconense</name>
    <dbReference type="NCBI Taxonomy" id="1095776"/>
    <lineage>
        <taxon>Archaea</taxon>
        <taxon>Methanobacteriati</taxon>
        <taxon>Methanobacteriota</taxon>
        <taxon>Stenosarchaea group</taxon>
        <taxon>Halobacteria</taxon>
        <taxon>Halobacteriales</taxon>
        <taxon>Natrialbaceae</taxon>
        <taxon>Natronorubrum</taxon>
    </lineage>
</organism>
<evidence type="ECO:0000259" key="8">
    <source>
        <dbReference type="SMART" id="SM01382"/>
    </source>
</evidence>
<comment type="similarity">
    <text evidence="1 6">Belongs to the universal ribosomal protein uL2 family.</text>
</comment>
<evidence type="ECO:0000256" key="7">
    <source>
        <dbReference type="SAM" id="MobiDB-lite"/>
    </source>
</evidence>
<feature type="compositionally biased region" description="Basic and acidic residues" evidence="7">
    <location>
        <begin position="221"/>
        <end position="231"/>
    </location>
</feature>
<dbReference type="SUPFAM" id="SSF50249">
    <property type="entry name" value="Nucleic acid-binding proteins"/>
    <property type="match status" value="1"/>
</dbReference>
<evidence type="ECO:0000256" key="2">
    <source>
        <dbReference type="ARBA" id="ARBA00022730"/>
    </source>
</evidence>
<name>A0A1G8VJU5_9EURY</name>
<dbReference type="SMART" id="SM01382">
    <property type="entry name" value="Ribosomal_L2_C"/>
    <property type="match status" value="1"/>
</dbReference>
<dbReference type="GO" id="GO:0022625">
    <property type="term" value="C:cytosolic large ribosomal subunit"/>
    <property type="evidence" value="ECO:0007669"/>
    <property type="project" value="TreeGrafter"/>
</dbReference>
<dbReference type="RefSeq" id="WP_090303792.1">
    <property type="nucleotide sequence ID" value="NZ_FNFE01000001.1"/>
</dbReference>
<dbReference type="Pfam" id="PF03947">
    <property type="entry name" value="Ribosomal_L2_C"/>
    <property type="match status" value="1"/>
</dbReference>
<dbReference type="InterPro" id="IPR002171">
    <property type="entry name" value="Ribosomal_uL2"/>
</dbReference>
<dbReference type="InterPro" id="IPR012340">
    <property type="entry name" value="NA-bd_OB-fold"/>
</dbReference>
<dbReference type="HAMAP" id="MF_01320_A">
    <property type="entry name" value="Ribosomal_uL2_A"/>
    <property type="match status" value="1"/>
</dbReference>
<dbReference type="FunFam" id="2.40.50.140:FF:000020">
    <property type="entry name" value="60S ribosomal protein L2"/>
    <property type="match status" value="1"/>
</dbReference>
<feature type="domain" description="Large ribosomal subunit protein uL2 RNA-binding" evidence="9">
    <location>
        <begin position="11"/>
        <end position="83"/>
    </location>
</feature>
<dbReference type="PANTHER" id="PTHR13691">
    <property type="entry name" value="RIBOSOMAL PROTEIN L2"/>
    <property type="match status" value="1"/>
</dbReference>
<dbReference type="GO" id="GO:0019843">
    <property type="term" value="F:rRNA binding"/>
    <property type="evidence" value="ECO:0007669"/>
    <property type="project" value="UniProtKB-UniRule"/>
</dbReference>
<evidence type="ECO:0000256" key="1">
    <source>
        <dbReference type="ARBA" id="ARBA00005636"/>
    </source>
</evidence>